<sequence length="455" mass="51134">MSITYFNDERDGKDYMGIGLSLTLVAILIILTAFFVATEFALVRLRGSQISQMVLEGKKNALAVQRVAANLDGYLSACQLGITITALGIGALAEPAFEQLLIPLFDLGNISHSVSEPIAFALAFIIATFLHVVVGELAPKTAAINIPEKIGQITSPLIIWFYKILYPLIWLMNGSANLLVRMFGMKPASEHGDAHSEDEIRLILSESYESGKINKAEYGYVNRIFTFDEMLAKEIMVPRTDMVCLFTNHSLKENLEIIRKEQYTRFPVADGSKDNIIGMINTKQLYLQYDNNPDFDFKSLILPLLTVSEVTPVKTLLTRMQKERVHIALLLDEYGGTSGLITIEDILEEIVGEIRDEFDEDERRNIEKLSDSHYLFDGNVSVLEVKELTGFDLHDDEVTTIGGWLYSHLEEPAIGKSITHENVTLTVREMNRHRIRRVEFELAQPGSEDSKSLPE</sequence>
<comment type="similarity">
    <text evidence="2">Belongs to the UPF0053 family.</text>
</comment>
<keyword evidence="8 10" id="KW-0472">Membrane</keyword>
<reference evidence="15" key="1">
    <citation type="submission" date="2015-03" db="EMBL/GenBank/DDBJ databases">
        <authorList>
            <person name="Wibberg D."/>
        </authorList>
    </citation>
    <scope>NUCLEOTIDE SEQUENCE [LARGE SCALE GENOMIC DNA]</scope>
</reference>
<dbReference type="InterPro" id="IPR044751">
    <property type="entry name" value="Ion_transp-like_CBS"/>
</dbReference>
<feature type="domain" description="CBS" evidence="12">
    <location>
        <begin position="300"/>
        <end position="357"/>
    </location>
</feature>
<dbReference type="InterPro" id="IPR005170">
    <property type="entry name" value="Transptr-assoc_dom"/>
</dbReference>
<accession>A0A0E4CX81</accession>
<dbReference type="SMART" id="SM01091">
    <property type="entry name" value="CorC_HlyC"/>
    <property type="match status" value="1"/>
</dbReference>
<feature type="domain" description="CBS" evidence="12">
    <location>
        <begin position="236"/>
        <end position="297"/>
    </location>
</feature>
<dbReference type="PROSITE" id="PS51846">
    <property type="entry name" value="CNNM"/>
    <property type="match status" value="1"/>
</dbReference>
<evidence type="ECO:0000256" key="4">
    <source>
        <dbReference type="ARBA" id="ARBA00022692"/>
    </source>
</evidence>
<evidence type="ECO:0000259" key="13">
    <source>
        <dbReference type="PROSITE" id="PS51846"/>
    </source>
</evidence>
<keyword evidence="6 10" id="KW-1133">Transmembrane helix</keyword>
<dbReference type="PATRIC" id="fig|1073571.4.peg.3941"/>
<dbReference type="PANTHER" id="PTHR43099">
    <property type="entry name" value="UPF0053 PROTEIN YRKA"/>
    <property type="match status" value="1"/>
</dbReference>
<dbReference type="HOGENOM" id="CLU_015237_4_0_9"/>
<feature type="transmembrane region" description="Helical" evidence="11">
    <location>
        <begin position="20"/>
        <end position="43"/>
    </location>
</feature>
<evidence type="ECO:0000256" key="11">
    <source>
        <dbReference type="SAM" id="Phobius"/>
    </source>
</evidence>
<dbReference type="Pfam" id="PF01595">
    <property type="entry name" value="CNNM"/>
    <property type="match status" value="1"/>
</dbReference>
<gene>
    <name evidence="14" type="primary">yrkA</name>
    <name evidence="14" type="ORF">PRIO_3686</name>
</gene>
<feature type="transmembrane region" description="Helical" evidence="11">
    <location>
        <begin position="158"/>
        <end position="180"/>
    </location>
</feature>
<keyword evidence="7 9" id="KW-0129">CBS domain</keyword>
<dbReference type="InterPro" id="IPR036318">
    <property type="entry name" value="FAD-bd_PCMH-like_sf"/>
</dbReference>
<organism evidence="14 15">
    <name type="scientific">Paenibacillus riograndensis SBR5</name>
    <dbReference type="NCBI Taxonomy" id="1073571"/>
    <lineage>
        <taxon>Bacteria</taxon>
        <taxon>Bacillati</taxon>
        <taxon>Bacillota</taxon>
        <taxon>Bacilli</taxon>
        <taxon>Bacillales</taxon>
        <taxon>Paenibacillaceae</taxon>
        <taxon>Paenibacillus</taxon>
        <taxon>Paenibacillus sonchi group</taxon>
    </lineage>
</organism>
<dbReference type="FunFam" id="3.10.580.10:FF:000002">
    <property type="entry name" value="Magnesium/cobalt efflux protein CorC"/>
    <property type="match status" value="1"/>
</dbReference>
<evidence type="ECO:0000256" key="5">
    <source>
        <dbReference type="ARBA" id="ARBA00022737"/>
    </source>
</evidence>
<evidence type="ECO:0000313" key="15">
    <source>
        <dbReference type="Proteomes" id="UP000033163"/>
    </source>
</evidence>
<evidence type="ECO:0000256" key="3">
    <source>
        <dbReference type="ARBA" id="ARBA00022475"/>
    </source>
</evidence>
<dbReference type="SUPFAM" id="SSF56176">
    <property type="entry name" value="FAD-binding/transporter-associated domain-like"/>
    <property type="match status" value="1"/>
</dbReference>
<comment type="subcellular location">
    <subcellularLocation>
        <location evidence="1">Cell membrane</location>
        <topology evidence="1">Multi-pass membrane protein</topology>
    </subcellularLocation>
</comment>
<dbReference type="CDD" id="cd04590">
    <property type="entry name" value="CBS_pair_CorC_HlyC_assoc"/>
    <property type="match status" value="1"/>
</dbReference>
<keyword evidence="4 10" id="KW-0812">Transmembrane</keyword>
<feature type="transmembrane region" description="Helical" evidence="11">
    <location>
        <begin position="118"/>
        <end position="138"/>
    </location>
</feature>
<protein>
    <submittedName>
        <fullName evidence="14">UPF0053 protein</fullName>
    </submittedName>
</protein>
<keyword evidence="5" id="KW-0677">Repeat</keyword>
<dbReference type="InterPro" id="IPR051676">
    <property type="entry name" value="UPF0053_domain"/>
</dbReference>
<evidence type="ECO:0000256" key="9">
    <source>
        <dbReference type="PROSITE-ProRule" id="PRU00703"/>
    </source>
</evidence>
<dbReference type="EMBL" id="LN831776">
    <property type="protein sequence ID" value="CQR56089.1"/>
    <property type="molecule type" value="Genomic_DNA"/>
</dbReference>
<dbReference type="STRING" id="483937.AMQ84_04955"/>
<dbReference type="InterPro" id="IPR046342">
    <property type="entry name" value="CBS_dom_sf"/>
</dbReference>
<dbReference type="Pfam" id="PF00571">
    <property type="entry name" value="CBS"/>
    <property type="match status" value="2"/>
</dbReference>
<evidence type="ECO:0000259" key="12">
    <source>
        <dbReference type="PROSITE" id="PS51371"/>
    </source>
</evidence>
<dbReference type="SMART" id="SM00116">
    <property type="entry name" value="CBS"/>
    <property type="match status" value="2"/>
</dbReference>
<feature type="domain" description="CNNM transmembrane" evidence="13">
    <location>
        <begin position="14"/>
        <end position="217"/>
    </location>
</feature>
<proteinExistence type="inferred from homology"/>
<evidence type="ECO:0000313" key="14">
    <source>
        <dbReference type="EMBL" id="CQR56089.1"/>
    </source>
</evidence>
<dbReference type="GO" id="GO:0050660">
    <property type="term" value="F:flavin adenine dinucleotide binding"/>
    <property type="evidence" value="ECO:0007669"/>
    <property type="project" value="InterPro"/>
</dbReference>
<dbReference type="InterPro" id="IPR016169">
    <property type="entry name" value="FAD-bd_PCMH_sub2"/>
</dbReference>
<dbReference type="GO" id="GO:0005886">
    <property type="term" value="C:plasma membrane"/>
    <property type="evidence" value="ECO:0007669"/>
    <property type="project" value="UniProtKB-SubCell"/>
</dbReference>
<name>A0A0E4CX81_9BACL</name>
<dbReference type="Proteomes" id="UP000033163">
    <property type="component" value="Chromosome I"/>
</dbReference>
<dbReference type="KEGG" id="pri:PRIO_3686"/>
<dbReference type="InterPro" id="IPR002550">
    <property type="entry name" value="CNNM"/>
</dbReference>
<evidence type="ECO:0000256" key="8">
    <source>
        <dbReference type="ARBA" id="ARBA00023136"/>
    </source>
</evidence>
<evidence type="ECO:0000256" key="7">
    <source>
        <dbReference type="ARBA" id="ARBA00023122"/>
    </source>
</evidence>
<evidence type="ECO:0000256" key="6">
    <source>
        <dbReference type="ARBA" id="ARBA00022989"/>
    </source>
</evidence>
<dbReference type="AlphaFoldDB" id="A0A0E4CX81"/>
<evidence type="ECO:0000256" key="10">
    <source>
        <dbReference type="PROSITE-ProRule" id="PRU01193"/>
    </source>
</evidence>
<dbReference type="InterPro" id="IPR000644">
    <property type="entry name" value="CBS_dom"/>
</dbReference>
<dbReference type="PROSITE" id="PS51371">
    <property type="entry name" value="CBS"/>
    <property type="match status" value="2"/>
</dbReference>
<dbReference type="Gene3D" id="3.10.580.10">
    <property type="entry name" value="CBS-domain"/>
    <property type="match status" value="1"/>
</dbReference>
<dbReference type="Gene3D" id="3.30.465.10">
    <property type="match status" value="1"/>
</dbReference>
<dbReference type="SUPFAM" id="SSF54631">
    <property type="entry name" value="CBS-domain pair"/>
    <property type="match status" value="1"/>
</dbReference>
<dbReference type="Pfam" id="PF03471">
    <property type="entry name" value="CorC_HlyC"/>
    <property type="match status" value="1"/>
</dbReference>
<evidence type="ECO:0000256" key="1">
    <source>
        <dbReference type="ARBA" id="ARBA00004651"/>
    </source>
</evidence>
<dbReference type="PANTHER" id="PTHR43099:SF2">
    <property type="entry name" value="UPF0053 PROTEIN YRKA"/>
    <property type="match status" value="1"/>
</dbReference>
<keyword evidence="3" id="KW-1003">Cell membrane</keyword>
<evidence type="ECO:0000256" key="2">
    <source>
        <dbReference type="ARBA" id="ARBA00006337"/>
    </source>
</evidence>